<sequence>MNPPAAFDGTDFQLPGIALHGDKQLIIAISHAHSLRFNRRRLEGHLYGPWDIVLNYLVTDMRPNTFVVAQYCLDGKIASLADSVITLAGKGKGNKQHTPDFTIIMTIPVQRNDDLLLSLEINADLTDWEEVYVLFSRTPTLVELKRPPTRRPKSFEVFISGVQKFLQRAQDQLMLQASKVFESQPDCKEVVLIASSGVWWQWKICTHMGIKEKAIRQPPTHLDQPEESPETSEDESSEDEDDEDPDDEYTVAKGKGPPVPTSSRTIRPRDQLNEKIYKEPKQKKITMNDLTVWNPPEPESSDDDEGFSMTADGKRKYPVKYFRDLGEPFMETLVNDVEKVKEERTNVWSNIIFLGSPISNQAFYIIHEFLKEVEHVLLEKAEVWVQKENGTQEAQDAEDGQNGQSSQEGAGQAGGSSSVQS</sequence>
<gene>
    <name evidence="2" type="ORF">Hypma_012305</name>
</gene>
<keyword evidence="3" id="KW-1185">Reference proteome</keyword>
<comment type="caution">
    <text evidence="2">The sequence shown here is derived from an EMBL/GenBank/DDBJ whole genome shotgun (WGS) entry which is preliminary data.</text>
</comment>
<accession>A0A369JHA3</accession>
<dbReference type="InParanoid" id="A0A369JHA3"/>
<dbReference type="AlphaFoldDB" id="A0A369JHA3"/>
<dbReference type="EMBL" id="LUEZ02000058">
    <property type="protein sequence ID" value="RDB20692.1"/>
    <property type="molecule type" value="Genomic_DNA"/>
</dbReference>
<feature type="compositionally biased region" description="Low complexity" evidence="1">
    <location>
        <begin position="400"/>
        <end position="421"/>
    </location>
</feature>
<feature type="compositionally biased region" description="Basic and acidic residues" evidence="1">
    <location>
        <begin position="267"/>
        <end position="280"/>
    </location>
</feature>
<name>A0A369JHA3_HYPMA</name>
<dbReference type="Proteomes" id="UP000076154">
    <property type="component" value="Unassembled WGS sequence"/>
</dbReference>
<dbReference type="OrthoDB" id="2610860at2759"/>
<evidence type="ECO:0000313" key="3">
    <source>
        <dbReference type="Proteomes" id="UP000076154"/>
    </source>
</evidence>
<feature type="region of interest" description="Disordered" evidence="1">
    <location>
        <begin position="291"/>
        <end position="310"/>
    </location>
</feature>
<feature type="compositionally biased region" description="Acidic residues" evidence="1">
    <location>
        <begin position="225"/>
        <end position="249"/>
    </location>
</feature>
<proteinExistence type="predicted"/>
<protein>
    <submittedName>
        <fullName evidence="2">Uncharacterized protein</fullName>
    </submittedName>
</protein>
<evidence type="ECO:0000256" key="1">
    <source>
        <dbReference type="SAM" id="MobiDB-lite"/>
    </source>
</evidence>
<evidence type="ECO:0000313" key="2">
    <source>
        <dbReference type="EMBL" id="RDB20692.1"/>
    </source>
</evidence>
<organism evidence="2 3">
    <name type="scientific">Hypsizygus marmoreus</name>
    <name type="common">White beech mushroom</name>
    <name type="synonym">Agaricus marmoreus</name>
    <dbReference type="NCBI Taxonomy" id="39966"/>
    <lineage>
        <taxon>Eukaryota</taxon>
        <taxon>Fungi</taxon>
        <taxon>Dikarya</taxon>
        <taxon>Basidiomycota</taxon>
        <taxon>Agaricomycotina</taxon>
        <taxon>Agaricomycetes</taxon>
        <taxon>Agaricomycetidae</taxon>
        <taxon>Agaricales</taxon>
        <taxon>Tricholomatineae</taxon>
        <taxon>Lyophyllaceae</taxon>
        <taxon>Hypsizygus</taxon>
    </lineage>
</organism>
<feature type="region of interest" description="Disordered" evidence="1">
    <location>
        <begin position="215"/>
        <end position="280"/>
    </location>
</feature>
<reference evidence="2" key="1">
    <citation type="submission" date="2018-04" db="EMBL/GenBank/DDBJ databases">
        <title>Whole genome sequencing of Hypsizygus marmoreus.</title>
        <authorList>
            <person name="Choi I.-G."/>
            <person name="Min B."/>
            <person name="Kim J.-G."/>
            <person name="Kim S."/>
            <person name="Oh Y.-L."/>
            <person name="Kong W.-S."/>
            <person name="Park H."/>
            <person name="Jeong J."/>
            <person name="Song E.-S."/>
        </authorList>
    </citation>
    <scope>NUCLEOTIDE SEQUENCE [LARGE SCALE GENOMIC DNA]</scope>
    <source>
        <strain evidence="2">51987-8</strain>
    </source>
</reference>
<feature type="region of interest" description="Disordered" evidence="1">
    <location>
        <begin position="389"/>
        <end position="421"/>
    </location>
</feature>